<keyword evidence="2" id="KW-0863">Zinc-finger</keyword>
<evidence type="ECO:0000313" key="6">
    <source>
        <dbReference type="Proteomes" id="UP000276133"/>
    </source>
</evidence>
<sequence>MKESHTYAILKDNKNSKNLNINTNYQSPMRLRGRAIPKSQPLFESKVSKDVSPVADINQSIHSMIEIFNDFNISNEFSCVMSCTQISVTSSIGKIVDYDSSDSENSETTKKTEVEYYNQHDLDDSCDSLQEENSDEAGLLVTKTTKNIPRLIFHDYEFVNDKSHKNKIYWKCVHIKPLCKAQINTNLGYEIVKIVNIEHIHEPTIDYIAAKNMPTILIFWIDKANVILFKIMYYLSQLGRTSIASDFEQAILTCVTNFTICTSQSPAELAQNYIGFVDPEDENCWHLEVNDQYYVSFQFKENINNMQSICRIVCVLYQNFLQAIRIQKGLPRSNNSFEALHKSLSQDVGSHSNVNKLAKHLKNEQDLTDVLIEQINSGIVYPLFTIEKN</sequence>
<reference evidence="5 6" key="1">
    <citation type="journal article" date="2018" name="Sci. Rep.">
        <title>Genomic signatures of local adaptation to the degree of environmental predictability in rotifers.</title>
        <authorList>
            <person name="Franch-Gras L."/>
            <person name="Hahn C."/>
            <person name="Garcia-Roger E.M."/>
            <person name="Carmona M.J."/>
            <person name="Serra M."/>
            <person name="Gomez A."/>
        </authorList>
    </citation>
    <scope>NUCLEOTIDE SEQUENCE [LARGE SCALE GENOMIC DNA]</scope>
    <source>
        <strain evidence="5">HYR1</strain>
    </source>
</reference>
<keyword evidence="3" id="KW-0862">Zinc</keyword>
<proteinExistence type="predicted"/>
<dbReference type="InterPro" id="IPR007588">
    <property type="entry name" value="Znf_FLYWCH"/>
</dbReference>
<evidence type="ECO:0000259" key="4">
    <source>
        <dbReference type="Pfam" id="PF04500"/>
    </source>
</evidence>
<dbReference type="EMBL" id="REGN01007065">
    <property type="protein sequence ID" value="RNA07383.1"/>
    <property type="molecule type" value="Genomic_DNA"/>
</dbReference>
<name>A0A3M7Q7R0_BRAPC</name>
<dbReference type="GO" id="GO:0008270">
    <property type="term" value="F:zinc ion binding"/>
    <property type="evidence" value="ECO:0007669"/>
    <property type="project" value="UniProtKB-KW"/>
</dbReference>
<keyword evidence="1" id="KW-0479">Metal-binding</keyword>
<dbReference type="Pfam" id="PF04500">
    <property type="entry name" value="FLYWCH"/>
    <property type="match status" value="1"/>
</dbReference>
<keyword evidence="6" id="KW-1185">Reference proteome</keyword>
<dbReference type="Gene3D" id="2.20.25.240">
    <property type="match status" value="1"/>
</dbReference>
<dbReference type="Proteomes" id="UP000276133">
    <property type="component" value="Unassembled WGS sequence"/>
</dbReference>
<dbReference type="AlphaFoldDB" id="A0A3M7Q7R0"/>
<gene>
    <name evidence="5" type="ORF">BpHYR1_027138</name>
</gene>
<evidence type="ECO:0000256" key="1">
    <source>
        <dbReference type="ARBA" id="ARBA00022723"/>
    </source>
</evidence>
<protein>
    <recommendedName>
        <fullName evidence="4">FLYWCH-type domain-containing protein</fullName>
    </recommendedName>
</protein>
<accession>A0A3M7Q7R0</accession>
<evidence type="ECO:0000256" key="2">
    <source>
        <dbReference type="ARBA" id="ARBA00022771"/>
    </source>
</evidence>
<feature type="domain" description="FLYWCH-type" evidence="4">
    <location>
        <begin position="142"/>
        <end position="201"/>
    </location>
</feature>
<evidence type="ECO:0000256" key="3">
    <source>
        <dbReference type="ARBA" id="ARBA00022833"/>
    </source>
</evidence>
<organism evidence="5 6">
    <name type="scientific">Brachionus plicatilis</name>
    <name type="common">Marine rotifer</name>
    <name type="synonym">Brachionus muelleri</name>
    <dbReference type="NCBI Taxonomy" id="10195"/>
    <lineage>
        <taxon>Eukaryota</taxon>
        <taxon>Metazoa</taxon>
        <taxon>Spiralia</taxon>
        <taxon>Gnathifera</taxon>
        <taxon>Rotifera</taxon>
        <taxon>Eurotatoria</taxon>
        <taxon>Monogononta</taxon>
        <taxon>Pseudotrocha</taxon>
        <taxon>Ploima</taxon>
        <taxon>Brachionidae</taxon>
        <taxon>Brachionus</taxon>
    </lineage>
</organism>
<comment type="caution">
    <text evidence="5">The sequence shown here is derived from an EMBL/GenBank/DDBJ whole genome shotgun (WGS) entry which is preliminary data.</text>
</comment>
<evidence type="ECO:0000313" key="5">
    <source>
        <dbReference type="EMBL" id="RNA07383.1"/>
    </source>
</evidence>